<comment type="subcellular location">
    <subcellularLocation>
        <location evidence="1">Cell envelope</location>
    </subcellularLocation>
</comment>
<evidence type="ECO:0000256" key="1">
    <source>
        <dbReference type="ARBA" id="ARBA00004196"/>
    </source>
</evidence>
<dbReference type="GO" id="GO:0050304">
    <property type="term" value="F:nitrous-oxide reductase activity"/>
    <property type="evidence" value="ECO:0007669"/>
    <property type="project" value="UniProtKB-EC"/>
</dbReference>
<dbReference type="AlphaFoldDB" id="A0AAW9S3E5"/>
<dbReference type="SUPFAM" id="SSF49503">
    <property type="entry name" value="Cupredoxins"/>
    <property type="match status" value="1"/>
</dbReference>
<dbReference type="Pfam" id="PF18764">
    <property type="entry name" value="nos_propeller"/>
    <property type="match status" value="1"/>
</dbReference>
<keyword evidence="3" id="KW-0186">Copper</keyword>
<dbReference type="PANTHER" id="PTHR42838:SF2">
    <property type="entry name" value="NITROUS-OXIDE REDUCTASE"/>
    <property type="match status" value="1"/>
</dbReference>
<dbReference type="GO" id="GO:0005507">
    <property type="term" value="F:copper ion binding"/>
    <property type="evidence" value="ECO:0007669"/>
    <property type="project" value="InterPro"/>
</dbReference>
<dbReference type="InterPro" id="IPR026468">
    <property type="entry name" value="Nitrous_oxide_Rdtase_Sec-dep"/>
</dbReference>
<dbReference type="InterPro" id="IPR015943">
    <property type="entry name" value="WD40/YVTN_repeat-like_dom_sf"/>
</dbReference>
<organism evidence="4 5">
    <name type="scientific">Rapidithrix thailandica</name>
    <dbReference type="NCBI Taxonomy" id="413964"/>
    <lineage>
        <taxon>Bacteria</taxon>
        <taxon>Pseudomonadati</taxon>
        <taxon>Bacteroidota</taxon>
        <taxon>Cytophagia</taxon>
        <taxon>Cytophagales</taxon>
        <taxon>Flammeovirgaceae</taxon>
        <taxon>Rapidithrix</taxon>
    </lineage>
</organism>
<dbReference type="PROSITE" id="PS00078">
    <property type="entry name" value="COX2"/>
    <property type="match status" value="1"/>
</dbReference>
<dbReference type="SUPFAM" id="SSF50974">
    <property type="entry name" value="Nitrous oxide reductase, N-terminal domain"/>
    <property type="match status" value="1"/>
</dbReference>
<keyword evidence="4" id="KW-0560">Oxidoreductase</keyword>
<reference evidence="4 5" key="1">
    <citation type="submission" date="2024-04" db="EMBL/GenBank/DDBJ databases">
        <title>Novel genus in family Flammeovirgaceae.</title>
        <authorList>
            <person name="Nguyen T.H."/>
            <person name="Vuong T.Q."/>
            <person name="Le H."/>
            <person name="Kim S.-G."/>
        </authorList>
    </citation>
    <scope>NUCLEOTIDE SEQUENCE [LARGE SCALE GENOMIC DNA]</scope>
    <source>
        <strain evidence="4 5">JCM 23209</strain>
    </source>
</reference>
<dbReference type="GO" id="GO:0030313">
    <property type="term" value="C:cell envelope"/>
    <property type="evidence" value="ECO:0007669"/>
    <property type="project" value="UniProtKB-SubCell"/>
</dbReference>
<evidence type="ECO:0000313" key="5">
    <source>
        <dbReference type="Proteomes" id="UP001403385"/>
    </source>
</evidence>
<keyword evidence="2" id="KW-0479">Metal-binding</keyword>
<dbReference type="EC" id="1.7.2.4" evidence="4"/>
<dbReference type="InterPro" id="IPR051403">
    <property type="entry name" value="NosZ/Cyto_c_oxidase_sub2"/>
</dbReference>
<dbReference type="Gene3D" id="2.60.40.420">
    <property type="entry name" value="Cupredoxins - blue copper proteins"/>
    <property type="match status" value="1"/>
</dbReference>
<proteinExistence type="predicted"/>
<dbReference type="Gene3D" id="2.130.10.10">
    <property type="entry name" value="YVTN repeat-like/Quinoprotein amine dehydrogenase"/>
    <property type="match status" value="1"/>
</dbReference>
<dbReference type="InterPro" id="IPR041114">
    <property type="entry name" value="Nos_propeller"/>
</dbReference>
<sequence>MWQSCGHQSSTGQGKGLVGSNAASKVYVAPGEHDEFYAFLSGGFSGQVSVYGLPSGRLLKVIPVFSVDAEKAYGFNEETKPLLNTTHGFIPWDDAHHPELSQTKGVPDGRWLFINGNNTPRVARIDLSTFETVETIEIPNSGGNHSSPFTTENTEYIVAGTRFSVPFPQKDVAIGTYKENFKGALTYIKVAPEDGQMSIAFQILVPGYDYDLAHSGKGKSHGWTFFTTYNAEQSHTLKEVNASQYDKDYIAAVNWKKAEEYLAQGKYQEFPTAYYRNHYSEESHMATSEKIEKVKVLVPSECPGLIYYLPTPKSPHGVDVDPSGEYIVGNGKLSADMSVHSFDKMQKAIANEAFEKEIDGIPVLKYEEVLAGIVKEPGLGPLHTEFDGKGNAYTTFFISSEVVKWKLGTWEVLDRAPCYYSVGHLMIPGGDSKKPWGKYLVALNKITKDRYLPTGPEMNHSAQLYDISGDKMELILDFPTIGEPHYAQAIPADIVKPKSKKIYELGANKHPHAAKSEKEARVERNGNEIHVYMTTIRSHFAPDNIEGIKVGDKVYFHVTNLEQDWDVPHGFSVLGARTSELLIMPGQTETLLWEPRKEGVYPFYCTDFCSALHQEMQGYIRVSARNQNVPLKWGTGEQPES</sequence>
<dbReference type="RefSeq" id="WP_346819742.1">
    <property type="nucleotide sequence ID" value="NZ_JBDKWZ010000001.1"/>
</dbReference>
<dbReference type="Proteomes" id="UP001403385">
    <property type="component" value="Unassembled WGS sequence"/>
</dbReference>
<dbReference type="InterPro" id="IPR008972">
    <property type="entry name" value="Cupredoxin"/>
</dbReference>
<dbReference type="InterPro" id="IPR011045">
    <property type="entry name" value="N2O_reductase_N"/>
</dbReference>
<dbReference type="NCBIfam" id="TIGR04246">
    <property type="entry name" value="nitrous_NosZ_Gp"/>
    <property type="match status" value="1"/>
</dbReference>
<keyword evidence="5" id="KW-1185">Reference proteome</keyword>
<gene>
    <name evidence="4" type="primary">nosZ</name>
    <name evidence="4" type="ORF">AAG747_03220</name>
</gene>
<evidence type="ECO:0000256" key="2">
    <source>
        <dbReference type="ARBA" id="ARBA00022723"/>
    </source>
</evidence>
<dbReference type="PANTHER" id="PTHR42838">
    <property type="entry name" value="CYTOCHROME C OXIDASE SUBUNIT II"/>
    <property type="match status" value="1"/>
</dbReference>
<comment type="caution">
    <text evidence="4">The sequence shown here is derived from an EMBL/GenBank/DDBJ whole genome shotgun (WGS) entry which is preliminary data.</text>
</comment>
<name>A0AAW9S3E5_9BACT</name>
<evidence type="ECO:0000313" key="4">
    <source>
        <dbReference type="EMBL" id="MEN7546904.1"/>
    </source>
</evidence>
<dbReference type="InterPro" id="IPR001505">
    <property type="entry name" value="Copper_CuA"/>
</dbReference>
<dbReference type="EMBL" id="JBDKWZ010000001">
    <property type="protein sequence ID" value="MEN7546904.1"/>
    <property type="molecule type" value="Genomic_DNA"/>
</dbReference>
<protein>
    <submittedName>
        <fullName evidence="4">Sec-dependent nitrous-oxide reductase</fullName>
        <ecNumber evidence="4">1.7.2.4</ecNumber>
    </submittedName>
</protein>
<accession>A0AAW9S3E5</accession>
<evidence type="ECO:0000256" key="3">
    <source>
        <dbReference type="ARBA" id="ARBA00023008"/>
    </source>
</evidence>